<accession>A0ABR9W7G0</accession>
<keyword evidence="2" id="KW-1185">Reference proteome</keyword>
<reference evidence="2" key="1">
    <citation type="submission" date="2023-07" db="EMBL/GenBank/DDBJ databases">
        <title>Dyadobacter sp. nov 'subterranea' isolated from contaminted grondwater.</title>
        <authorList>
            <person name="Szabo I."/>
            <person name="Al-Omari J."/>
            <person name="Szerdahelyi S.G."/>
            <person name="Rado J."/>
        </authorList>
    </citation>
    <scope>NUCLEOTIDE SEQUENCE [LARGE SCALE GENOMIC DNA]</scope>
    <source>
        <strain evidence="2">UP-52</strain>
    </source>
</reference>
<sequence length="282" mass="32509">MGAWGTSISSNDTYADIYSDFYELYNEGFEVAKISQKLIAANKKTIKDVDDCNNFWFALARAQWECKQLDNNVFERVKKVIETGGDLEVWRQLDADDRDLKKRKVALDKFLAELQTEKPKAKARKKVIIRQPVFEKGDCLTFRFENGNYGGAVVLEAIRGSAHPYNLIATTRINQSIKPAKNDFQNAELLITNFANLGYKPVVQWYNTARHKKKAHLVEKIDTIEVQIDYDINKSTFGFVGDFEIWVIQIADRQLNSEETKPGSNVKQTVKELTKKNKWKIW</sequence>
<comment type="caution">
    <text evidence="1">The sequence shown here is derived from an EMBL/GenBank/DDBJ whole genome shotgun (WGS) entry which is preliminary data.</text>
</comment>
<evidence type="ECO:0008006" key="3">
    <source>
        <dbReference type="Google" id="ProtNLM"/>
    </source>
</evidence>
<organism evidence="1 2">
    <name type="scientific">Dyadobacter subterraneus</name>
    <dbReference type="NCBI Taxonomy" id="2773304"/>
    <lineage>
        <taxon>Bacteria</taxon>
        <taxon>Pseudomonadati</taxon>
        <taxon>Bacteroidota</taxon>
        <taxon>Cytophagia</taxon>
        <taxon>Cytophagales</taxon>
        <taxon>Spirosomataceae</taxon>
        <taxon>Dyadobacter</taxon>
    </lineage>
</organism>
<dbReference type="Proteomes" id="UP000634134">
    <property type="component" value="Unassembled WGS sequence"/>
</dbReference>
<evidence type="ECO:0000313" key="1">
    <source>
        <dbReference type="EMBL" id="MBE9460891.1"/>
    </source>
</evidence>
<dbReference type="RefSeq" id="WP_194119189.1">
    <property type="nucleotide sequence ID" value="NZ_JACYGY010000001.1"/>
</dbReference>
<name>A0ABR9W7G0_9BACT</name>
<evidence type="ECO:0000313" key="2">
    <source>
        <dbReference type="Proteomes" id="UP000634134"/>
    </source>
</evidence>
<proteinExistence type="predicted"/>
<dbReference type="EMBL" id="JACYGY010000001">
    <property type="protein sequence ID" value="MBE9460891.1"/>
    <property type="molecule type" value="Genomic_DNA"/>
</dbReference>
<protein>
    <recommendedName>
        <fullName evidence="3">DUF4259 domain-containing protein</fullName>
    </recommendedName>
</protein>
<gene>
    <name evidence="1" type="ORF">IEE83_03255</name>
</gene>